<keyword evidence="1" id="KW-0812">Transmembrane</keyword>
<keyword evidence="1" id="KW-1133">Transmembrane helix</keyword>
<comment type="caution">
    <text evidence="2">The sequence shown here is derived from an EMBL/GenBank/DDBJ whole genome shotgun (WGS) entry which is preliminary data.</text>
</comment>
<protein>
    <recommendedName>
        <fullName evidence="4">TM2 domain-containing protein</fullName>
    </recommendedName>
</protein>
<gene>
    <name evidence="2" type="ORF">EA473_13600</name>
</gene>
<reference evidence="2 3" key="1">
    <citation type="submission" date="2018-10" db="EMBL/GenBank/DDBJ databases">
        <title>Natrarchaeobius chitinivorans gen. nov., sp. nov., and Natrarchaeobius haloalkaliphilus sp. nov., alkaliphilic, chitin-utilizing haloarchaea from hypersaline alkaline lakes.</title>
        <authorList>
            <person name="Sorokin D.Y."/>
            <person name="Elcheninov A.G."/>
            <person name="Kostrikina N.A."/>
            <person name="Bale N.J."/>
            <person name="Sinninghe Damste J.S."/>
            <person name="Khijniak T.V."/>
            <person name="Kublanov I.V."/>
            <person name="Toshchakov S.V."/>
        </authorList>
    </citation>
    <scope>NUCLEOTIDE SEQUENCE [LARGE SCALE GENOMIC DNA]</scope>
    <source>
        <strain evidence="2 3">AArcht4T</strain>
    </source>
</reference>
<name>A0A3N6MES1_NATCH</name>
<keyword evidence="3" id="KW-1185">Reference proteome</keyword>
<sequence>MLAAIISFFIPGVGQIYSGQTQRGLIFLGGYIAFWILTFILMFLFIGFLVMFLSPLFHIGAAADAYIQAGKINSGEVTV</sequence>
<evidence type="ECO:0008006" key="4">
    <source>
        <dbReference type="Google" id="ProtNLM"/>
    </source>
</evidence>
<keyword evidence="1" id="KW-0472">Membrane</keyword>
<dbReference type="EMBL" id="REGA01000011">
    <property type="protein sequence ID" value="RQG94121.1"/>
    <property type="molecule type" value="Genomic_DNA"/>
</dbReference>
<organism evidence="2 3">
    <name type="scientific">Natrarchaeobius chitinivorans</name>
    <dbReference type="NCBI Taxonomy" id="1679083"/>
    <lineage>
        <taxon>Archaea</taxon>
        <taxon>Methanobacteriati</taxon>
        <taxon>Methanobacteriota</taxon>
        <taxon>Stenosarchaea group</taxon>
        <taxon>Halobacteria</taxon>
        <taxon>Halobacteriales</taxon>
        <taxon>Natrialbaceae</taxon>
        <taxon>Natrarchaeobius</taxon>
    </lineage>
</organism>
<feature type="transmembrane region" description="Helical" evidence="1">
    <location>
        <begin position="28"/>
        <end position="53"/>
    </location>
</feature>
<dbReference type="OrthoDB" id="64860at2157"/>
<evidence type="ECO:0000313" key="3">
    <source>
        <dbReference type="Proteomes" id="UP000282323"/>
    </source>
</evidence>
<accession>A0A3N6MES1</accession>
<proteinExistence type="predicted"/>
<dbReference type="Proteomes" id="UP000282323">
    <property type="component" value="Unassembled WGS sequence"/>
</dbReference>
<evidence type="ECO:0000256" key="1">
    <source>
        <dbReference type="SAM" id="Phobius"/>
    </source>
</evidence>
<dbReference type="AlphaFoldDB" id="A0A3N6MES1"/>
<evidence type="ECO:0000313" key="2">
    <source>
        <dbReference type="EMBL" id="RQG94121.1"/>
    </source>
</evidence>